<dbReference type="GO" id="GO:0004555">
    <property type="term" value="F:alpha,alpha-trehalase activity"/>
    <property type="evidence" value="ECO:0007669"/>
    <property type="project" value="UniProtKB-EC"/>
</dbReference>
<dbReference type="Gene3D" id="1.50.10.10">
    <property type="match status" value="1"/>
</dbReference>
<proteinExistence type="inferred from homology"/>
<dbReference type="STRING" id="451379.A0A158R5V2"/>
<dbReference type="PROSITE" id="PS00928">
    <property type="entry name" value="TREHALASE_2"/>
    <property type="match status" value="1"/>
</dbReference>
<dbReference type="Pfam" id="PF01204">
    <property type="entry name" value="Trehalase"/>
    <property type="match status" value="1"/>
</dbReference>
<keyword evidence="7" id="KW-1185">Reference proteome</keyword>
<dbReference type="AlphaFoldDB" id="A0A158R5V2"/>
<evidence type="ECO:0000313" key="7">
    <source>
        <dbReference type="Proteomes" id="UP000046393"/>
    </source>
</evidence>
<organism evidence="7 8">
    <name type="scientific">Syphacia muris</name>
    <dbReference type="NCBI Taxonomy" id="451379"/>
    <lineage>
        <taxon>Eukaryota</taxon>
        <taxon>Metazoa</taxon>
        <taxon>Ecdysozoa</taxon>
        <taxon>Nematoda</taxon>
        <taxon>Chromadorea</taxon>
        <taxon>Rhabditida</taxon>
        <taxon>Spirurina</taxon>
        <taxon>Oxyuridomorpha</taxon>
        <taxon>Oxyuroidea</taxon>
        <taxon>Oxyuridae</taxon>
        <taxon>Syphacia</taxon>
    </lineage>
</organism>
<dbReference type="GO" id="GO:0005993">
    <property type="term" value="P:trehalose catabolic process"/>
    <property type="evidence" value="ECO:0007669"/>
    <property type="project" value="TreeGrafter"/>
</dbReference>
<comment type="catalytic activity">
    <reaction evidence="6">
        <text>alpha,alpha-trehalose + H2O = alpha-D-glucose + beta-D-glucose</text>
        <dbReference type="Rhea" id="RHEA:32675"/>
        <dbReference type="ChEBI" id="CHEBI:15377"/>
        <dbReference type="ChEBI" id="CHEBI:15903"/>
        <dbReference type="ChEBI" id="CHEBI:16551"/>
        <dbReference type="ChEBI" id="CHEBI:17925"/>
        <dbReference type="EC" id="3.2.1.28"/>
    </reaction>
</comment>
<dbReference type="InterPro" id="IPR018232">
    <property type="entry name" value="Glyco_hydro_37_CS"/>
</dbReference>
<dbReference type="InterPro" id="IPR008928">
    <property type="entry name" value="6-hairpin_glycosidase_sf"/>
</dbReference>
<dbReference type="SUPFAM" id="SSF48208">
    <property type="entry name" value="Six-hairpin glycosidases"/>
    <property type="match status" value="1"/>
</dbReference>
<evidence type="ECO:0000313" key="8">
    <source>
        <dbReference type="WBParaSite" id="SMUV_0000824901-mRNA-1"/>
    </source>
</evidence>
<dbReference type="EC" id="3.2.1.28" evidence="2 6"/>
<dbReference type="WBParaSite" id="SMUV_0000824901-mRNA-1">
    <property type="protein sequence ID" value="SMUV_0000824901-mRNA-1"/>
    <property type="gene ID" value="SMUV_0000824901"/>
</dbReference>
<keyword evidence="5 6" id="KW-0326">Glycosidase</keyword>
<accession>A0A158R5V2</accession>
<reference evidence="8" key="1">
    <citation type="submission" date="2016-04" db="UniProtKB">
        <authorList>
            <consortium name="WormBaseParasite"/>
        </authorList>
    </citation>
    <scope>IDENTIFICATION</scope>
</reference>
<dbReference type="PANTHER" id="PTHR23403:SF24">
    <property type="entry name" value="TREHALASE"/>
    <property type="match status" value="1"/>
</dbReference>
<evidence type="ECO:0000256" key="3">
    <source>
        <dbReference type="ARBA" id="ARBA00019905"/>
    </source>
</evidence>
<evidence type="ECO:0000256" key="1">
    <source>
        <dbReference type="ARBA" id="ARBA00005615"/>
    </source>
</evidence>
<dbReference type="InterPro" id="IPR012341">
    <property type="entry name" value="6hp_glycosidase-like_sf"/>
</dbReference>
<evidence type="ECO:0000256" key="6">
    <source>
        <dbReference type="RuleBase" id="RU361180"/>
    </source>
</evidence>
<evidence type="ECO:0000256" key="5">
    <source>
        <dbReference type="ARBA" id="ARBA00023295"/>
    </source>
</evidence>
<protein>
    <recommendedName>
        <fullName evidence="3 6">Trehalase</fullName>
        <ecNumber evidence="2 6">3.2.1.28</ecNumber>
    </recommendedName>
    <alternativeName>
        <fullName evidence="6">Alpha-trehalose glucohydrolase</fullName>
    </alternativeName>
</protein>
<sequence>MSFGRCLTSASSINQYSYCPLIKTLKTLLGISRQSYFSSCAHLAVKPFAGFSSITGSLPLLLPSAFGYSIARAVYGGNSLFFPQARGLATTIVVNRKQLYSALLPSSLALSVSPGVIQKAHLSICNSKSISIGERNSDIKHMAPLADNNIPKNYGRTDVQLSKQLIYCNGPLLDAVQQSKMFHDCKHFVDMPLKLDPSSTLEDWQNLVNSGKLDDMSLRMFIEKHFDEPGGELDEIQPIDFNPDFSFDNIACPSYRQWAKELHQKWPMLCRKVSDRVLAEPQRFSLIVLPKPFVVPGGRFREMYYWDSFFTMKGLLASKMYQTVRGMIENMGHLVDQFGYIPNGNRVYYLNRSQPPLLTWCLYSYYEASGDKDFLLAGMKWLEKELQFFQSKKSIQLPGIPSLLYRYHVITDGPRPESYREDVETAMYIEDVVEKKRLWGDIAAAAESGRDFSSRWFSNEGPEAGKMGSTRTSSILPVDLNAIICGNWSLMAKLYIILGDKEKSQLCWKNFEAMRKAIYQVFWNEERGCWFDYDIANRRHVDVYQDTNFFPLFTGCTHDGFDSTVVVNYMERIGALGYPGGLPSSLVTSGQQWDFPNAWAPTTWVVIQGLRAHGKHELAFQIANKWIRKNYDIWLCTGGRMFEKYNVASECIRALGGGGEYDVQEGFGWTNGVILDLLVTYGSQLSYSPKEKVLVCGCCHSGDKLECKLQ</sequence>
<dbReference type="PANTHER" id="PTHR23403">
    <property type="entry name" value="TREHALASE"/>
    <property type="match status" value="1"/>
</dbReference>
<comment type="similarity">
    <text evidence="1 6">Belongs to the glycosyl hydrolase 37 family.</text>
</comment>
<evidence type="ECO:0000256" key="4">
    <source>
        <dbReference type="ARBA" id="ARBA00022801"/>
    </source>
</evidence>
<name>A0A158R5V2_9BILA</name>
<dbReference type="InterPro" id="IPR001661">
    <property type="entry name" value="Glyco_hydro_37"/>
</dbReference>
<dbReference type="Proteomes" id="UP000046393">
    <property type="component" value="Unplaced"/>
</dbReference>
<dbReference type="PRINTS" id="PR00744">
    <property type="entry name" value="GLHYDRLASE37"/>
</dbReference>
<evidence type="ECO:0000256" key="2">
    <source>
        <dbReference type="ARBA" id="ARBA00012757"/>
    </source>
</evidence>
<keyword evidence="4 6" id="KW-0378">Hydrolase</keyword>